<dbReference type="InterPro" id="IPR050547">
    <property type="entry name" value="DEAD_box_RNA_helicases"/>
</dbReference>
<evidence type="ECO:0000256" key="3">
    <source>
        <dbReference type="ARBA" id="ARBA00022722"/>
    </source>
</evidence>
<evidence type="ECO:0000313" key="11">
    <source>
        <dbReference type="EMBL" id="PWC00745.1"/>
    </source>
</evidence>
<dbReference type="InterPro" id="IPR006474">
    <property type="entry name" value="Helicase_Cas3_CRISPR-ass_core"/>
</dbReference>
<keyword evidence="9" id="KW-0051">Antiviral defense</keyword>
<accession>A0A2U1T454</accession>
<comment type="similarity">
    <text evidence="1">In the N-terminal section; belongs to the CRISPR-associated nuclease Cas3-HD family.</text>
</comment>
<dbReference type="GO" id="GO:0051607">
    <property type="term" value="P:defense response to virus"/>
    <property type="evidence" value="ECO:0007669"/>
    <property type="project" value="UniProtKB-KW"/>
</dbReference>
<evidence type="ECO:0000256" key="2">
    <source>
        <dbReference type="ARBA" id="ARBA00009046"/>
    </source>
</evidence>
<keyword evidence="3" id="KW-0540">Nuclease</keyword>
<dbReference type="SMART" id="SM00490">
    <property type="entry name" value="HELICc"/>
    <property type="match status" value="1"/>
</dbReference>
<dbReference type="GO" id="GO:0003724">
    <property type="term" value="F:RNA helicase activity"/>
    <property type="evidence" value="ECO:0007669"/>
    <property type="project" value="TreeGrafter"/>
</dbReference>
<evidence type="ECO:0000256" key="5">
    <source>
        <dbReference type="ARBA" id="ARBA00022741"/>
    </source>
</evidence>
<keyword evidence="8" id="KW-0067">ATP-binding</keyword>
<dbReference type="Pfam" id="PF18019">
    <property type="entry name" value="Cas3_HD"/>
    <property type="match status" value="1"/>
</dbReference>
<dbReference type="GO" id="GO:0005524">
    <property type="term" value="F:ATP binding"/>
    <property type="evidence" value="ECO:0007669"/>
    <property type="project" value="UniProtKB-KW"/>
</dbReference>
<evidence type="ECO:0000256" key="6">
    <source>
        <dbReference type="ARBA" id="ARBA00022801"/>
    </source>
</evidence>
<dbReference type="InterPro" id="IPR054712">
    <property type="entry name" value="Cas3-like_dom"/>
</dbReference>
<dbReference type="InterPro" id="IPR027417">
    <property type="entry name" value="P-loop_NTPase"/>
</dbReference>
<keyword evidence="12" id="KW-1185">Reference proteome</keyword>
<feature type="domain" description="HD Cas3-type" evidence="10">
    <location>
        <begin position="1"/>
        <end position="209"/>
    </location>
</feature>
<dbReference type="InterPro" id="IPR001650">
    <property type="entry name" value="Helicase_C-like"/>
</dbReference>
<evidence type="ECO:0000256" key="4">
    <source>
        <dbReference type="ARBA" id="ARBA00022723"/>
    </source>
</evidence>
<evidence type="ECO:0000259" key="10">
    <source>
        <dbReference type="PROSITE" id="PS51643"/>
    </source>
</evidence>
<name>A0A2U1T454_9CORY</name>
<keyword evidence="5" id="KW-0547">Nucleotide-binding</keyword>
<proteinExistence type="inferred from homology"/>
<dbReference type="InterPro" id="IPR038257">
    <property type="entry name" value="CRISPR-assoc_Cas3_HD_sf"/>
</dbReference>
<evidence type="ECO:0000256" key="9">
    <source>
        <dbReference type="ARBA" id="ARBA00023118"/>
    </source>
</evidence>
<dbReference type="GO" id="GO:0016787">
    <property type="term" value="F:hydrolase activity"/>
    <property type="evidence" value="ECO:0007669"/>
    <property type="project" value="UniProtKB-KW"/>
</dbReference>
<dbReference type="Gene3D" id="3.40.50.300">
    <property type="entry name" value="P-loop containing nucleotide triphosphate hydrolases"/>
    <property type="match status" value="2"/>
</dbReference>
<keyword evidence="4" id="KW-0479">Metal-binding</keyword>
<dbReference type="CDD" id="cd09641">
    <property type="entry name" value="Cas3''_I"/>
    <property type="match status" value="1"/>
</dbReference>
<keyword evidence="7" id="KW-0347">Helicase</keyword>
<dbReference type="SUPFAM" id="SSF52540">
    <property type="entry name" value="P-loop containing nucleoside triphosphate hydrolases"/>
    <property type="match status" value="1"/>
</dbReference>
<dbReference type="KEGG" id="cyz:C3B44_08670"/>
<dbReference type="Gene3D" id="1.10.3210.30">
    <property type="match status" value="1"/>
</dbReference>
<evidence type="ECO:0000256" key="8">
    <source>
        <dbReference type="ARBA" id="ARBA00022840"/>
    </source>
</evidence>
<dbReference type="PANTHER" id="PTHR47963:SF9">
    <property type="entry name" value="CRISPR-ASSOCIATED ENDONUCLEASE_HELICASE CAS3"/>
    <property type="match status" value="1"/>
</dbReference>
<comment type="caution">
    <text evidence="11">The sequence shown here is derived from an EMBL/GenBank/DDBJ whole genome shotgun (WGS) entry which is preliminary data.</text>
</comment>
<dbReference type="NCBIfam" id="TIGR01587">
    <property type="entry name" value="cas3_core"/>
    <property type="match status" value="1"/>
</dbReference>
<evidence type="ECO:0000256" key="1">
    <source>
        <dbReference type="ARBA" id="ARBA00006847"/>
    </source>
</evidence>
<sequence length="867" mass="96310">MDHTYPLLAHLLDSAAMGAFLYQHWLRPGLRNLIEKELGTDTEKIVSWVIGTHDIGKANPIFQFQPTQSDDSWAEIRNGIRNSGFYEPVQSKQLDRWLRLSRELKRHEKISALDLSGGNLAAINLGEAWRLVPPMAHHGYFSVPLQAARKPQKQAARQLMESPGWAEARRDLKDALSTAIGVRIDDAPKKVSPTVTILISGLTVLADRLASNQAWIAETLARDLSLSDPETWYQVQREAAKPYVARELGLYQGWESQEEAEHDILRGRSPREVQEKVRDAGDGLVAVMAPTGCGKTEAALLRHAQKDERLLFLLPTQATTNALMRRVQRAYANTPNVASLAHGLASVEDFYTTPVVPFSDDNHEHDECAHEQGGLFPGSFVRAGMSRMLASVSVATVDQALKASLKIKWVHLLLLSFANAHVVIDEVHTLDHYQTVLAETLLAWLGATGSRVTLLTATFPSWQFNRLLGAYSGEKQTMGASFPAIARSTAKEAESFPADPRQLHIELDKLHHPDNVRSHIEWAEAARARYPQARIGIICNQVAWAQRVAHQLRDKGHTVVVLHSAMTSQHRRDNAEYLEKELGPEGSAEGITVVGTQAIEASLDIDLDILSTDLCPSASLIQRAGRVWRRIDATRAHRVPGMDQATIRVVDALDTNDGFRFPYREAELQRTSAWLSAREGLRMPEECQEFVDASSVTFGDLDNEDATDADTDMFAEDARKTQKGRSVSYSMKDFLDPDTSLTTIGRTFGGLGNMISPDASEVKTRDIEEESVRVILGDSTGTIPGAWDGTLEELQSVKGFQQDQVRRALAGSMPMRRRKFDQVSDKAVSLEQSRSVISQFWYVEAKDLYDPFVGYLGASISDTNEVK</sequence>
<comment type="similarity">
    <text evidence="2">In the central section; belongs to the CRISPR-associated helicase Cas3 family.</text>
</comment>
<dbReference type="PROSITE" id="PS51643">
    <property type="entry name" value="HD_CAS3"/>
    <property type="match status" value="1"/>
</dbReference>
<protein>
    <submittedName>
        <fullName evidence="11">CRISPR-associated helicase Cas3</fullName>
    </submittedName>
</protein>
<dbReference type="NCBIfam" id="TIGR01596">
    <property type="entry name" value="cas3_HD"/>
    <property type="match status" value="1"/>
</dbReference>
<evidence type="ECO:0000256" key="7">
    <source>
        <dbReference type="ARBA" id="ARBA00022806"/>
    </source>
</evidence>
<dbReference type="GO" id="GO:0046872">
    <property type="term" value="F:metal ion binding"/>
    <property type="evidence" value="ECO:0007669"/>
    <property type="project" value="UniProtKB-KW"/>
</dbReference>
<dbReference type="SMART" id="SM00487">
    <property type="entry name" value="DEXDc"/>
    <property type="match status" value="1"/>
</dbReference>
<dbReference type="InterPro" id="IPR014001">
    <property type="entry name" value="Helicase_ATP-bd"/>
</dbReference>
<dbReference type="GO" id="GO:0004518">
    <property type="term" value="F:nuclease activity"/>
    <property type="evidence" value="ECO:0007669"/>
    <property type="project" value="UniProtKB-KW"/>
</dbReference>
<dbReference type="Proteomes" id="UP000244989">
    <property type="component" value="Unassembled WGS sequence"/>
</dbReference>
<dbReference type="InterPro" id="IPR006483">
    <property type="entry name" value="CRISPR-assoc_Cas3_HD"/>
</dbReference>
<dbReference type="PANTHER" id="PTHR47963">
    <property type="entry name" value="DEAD-BOX ATP-DEPENDENT RNA HELICASE 47, MITOCHONDRIAL"/>
    <property type="match status" value="1"/>
</dbReference>
<dbReference type="Pfam" id="PF22590">
    <property type="entry name" value="Cas3-like_C_2"/>
    <property type="match status" value="1"/>
</dbReference>
<reference evidence="12" key="1">
    <citation type="submission" date="2018-04" db="EMBL/GenBank/DDBJ databases">
        <authorList>
            <person name="Liu S."/>
            <person name="Wang Z."/>
            <person name="Li J."/>
        </authorList>
    </citation>
    <scope>NUCLEOTIDE SEQUENCE [LARGE SCALE GENOMIC DNA]</scope>
    <source>
        <strain evidence="12">2189</strain>
    </source>
</reference>
<dbReference type="AlphaFoldDB" id="A0A2U1T454"/>
<dbReference type="GO" id="GO:0003723">
    <property type="term" value="F:RNA binding"/>
    <property type="evidence" value="ECO:0007669"/>
    <property type="project" value="TreeGrafter"/>
</dbReference>
<dbReference type="EMBL" id="QEEZ01000036">
    <property type="protein sequence ID" value="PWC00745.1"/>
    <property type="molecule type" value="Genomic_DNA"/>
</dbReference>
<keyword evidence="6" id="KW-0378">Hydrolase</keyword>
<organism evidence="11 12">
    <name type="scientific">Corynebacterium yudongzhengii</name>
    <dbReference type="NCBI Taxonomy" id="2080740"/>
    <lineage>
        <taxon>Bacteria</taxon>
        <taxon>Bacillati</taxon>
        <taxon>Actinomycetota</taxon>
        <taxon>Actinomycetes</taxon>
        <taxon>Mycobacteriales</taxon>
        <taxon>Corynebacteriaceae</taxon>
        <taxon>Corynebacterium</taxon>
    </lineage>
</organism>
<gene>
    <name evidence="11" type="ORF">DF222_11170</name>
</gene>
<evidence type="ECO:0000313" key="12">
    <source>
        <dbReference type="Proteomes" id="UP000244989"/>
    </source>
</evidence>